<dbReference type="Gene3D" id="2.40.128.130">
    <property type="entry name" value="Autotransporter beta-domain"/>
    <property type="match status" value="1"/>
</dbReference>
<dbReference type="SUPFAM" id="SSF103515">
    <property type="entry name" value="Autotransporter"/>
    <property type="match status" value="1"/>
</dbReference>
<sequence length="667" mass="70354">MGKVRVNTADVKRAFQQKALVTAISMVCAVPAWAAPIALTGDYIRIGTNDYGTLGSGDAASPGILYDNTGSGNFNTSYDYLTPGTAFEGFTVKATSGGTTYSVSSNNASSYTRLTGSLSDASSGSYQGVSWSGSYSDGGTKLFDIVNTVGFNESDKRVKLTTTIKAAESLTDVYFARYMDPDARAASGDSSSTNNIRGNGDVSAKNLVYAEALASKYVIGLYSAAESSVNTGITALPWSTDPEDYYAGADAGNGDNAIGIAYYSPTINADGSITYTYYYIFGSDIAAAVADNVSGFSVLESTQALKNSPAFSGARVIDETPELLQLFTAANLSSTQQVSEAASQTLPLLTGGGFMAARSALYGINGAVKARQRVVLGRSTGTGLNSGDALLQDKYFWIKPFGTRTEQDDRNGVSGYDADTGGLVLGLDGSFGQQTRVGVAFAYANTRVDGNSNTSPHKLDVDSYQLIGYGSHNLGNDTDVTFQVDFGQNRNEGERTIQFNSTKADADYDSYTAHLGLGLSRSYDLNSANRATAGLKTDYTWIRDESYRETGAGLLNLDVDSNTTEALVVGVEGQLSHSISQSTELGVNLGLGYDVLNEQASITSSYAGAPSAQFTTDGIDPNPWIATGGFGLTHVLEAGAELSASYDAEYRSDYLSQSVSLKLRWAF</sequence>
<dbReference type="NCBIfam" id="TIGR01414">
    <property type="entry name" value="autotrans_barl"/>
    <property type="match status" value="1"/>
</dbReference>
<dbReference type="Proteomes" id="UP000239446">
    <property type="component" value="Unassembled WGS sequence"/>
</dbReference>
<evidence type="ECO:0000313" key="4">
    <source>
        <dbReference type="EMBL" id="PPK54004.1"/>
    </source>
</evidence>
<accession>A0A2S6G4H3</accession>
<dbReference type="InterPro" id="IPR005546">
    <property type="entry name" value="Autotransporte_beta"/>
</dbReference>
<dbReference type="Pfam" id="PF03797">
    <property type="entry name" value="Autotransporter"/>
    <property type="match status" value="1"/>
</dbReference>
<feature type="domain" description="Autotransporter" evidence="2">
    <location>
        <begin position="389"/>
        <end position="667"/>
    </location>
</feature>
<dbReference type="EMBL" id="PTIU01000021">
    <property type="protein sequence ID" value="PPK54004.1"/>
    <property type="molecule type" value="Genomic_DNA"/>
</dbReference>
<evidence type="ECO:0000313" key="6">
    <source>
        <dbReference type="Proteomes" id="UP000239648"/>
    </source>
</evidence>
<feature type="signal peptide" evidence="1">
    <location>
        <begin position="1"/>
        <end position="34"/>
    </location>
</feature>
<protein>
    <submittedName>
        <fullName evidence="4">Outer membrane autotransporter protein</fullName>
    </submittedName>
</protein>
<proteinExistence type="predicted"/>
<dbReference type="InterPro" id="IPR036709">
    <property type="entry name" value="Autotransporte_beta_dom_sf"/>
</dbReference>
<evidence type="ECO:0000256" key="1">
    <source>
        <dbReference type="SAM" id="SignalP"/>
    </source>
</evidence>
<organism evidence="4 5">
    <name type="scientific">Marinobacter persicus</name>
    <dbReference type="NCBI Taxonomy" id="930118"/>
    <lineage>
        <taxon>Bacteria</taxon>
        <taxon>Pseudomonadati</taxon>
        <taxon>Pseudomonadota</taxon>
        <taxon>Gammaproteobacteria</taxon>
        <taxon>Pseudomonadales</taxon>
        <taxon>Marinobacteraceae</taxon>
        <taxon>Marinobacter</taxon>
    </lineage>
</organism>
<dbReference type="InterPro" id="IPR006315">
    <property type="entry name" value="OM_autotransptr_brl_dom"/>
</dbReference>
<feature type="chain" id="PRO_5015536514" evidence="1">
    <location>
        <begin position="35"/>
        <end position="667"/>
    </location>
</feature>
<dbReference type="PROSITE" id="PS51208">
    <property type="entry name" value="AUTOTRANSPORTER"/>
    <property type="match status" value="1"/>
</dbReference>
<dbReference type="Proteomes" id="UP000239648">
    <property type="component" value="Unassembled WGS sequence"/>
</dbReference>
<dbReference type="OrthoDB" id="9780507at2"/>
<comment type="caution">
    <text evidence="4">The sequence shown here is derived from an EMBL/GenBank/DDBJ whole genome shotgun (WGS) entry which is preliminary data.</text>
</comment>
<dbReference type="SMART" id="SM00869">
    <property type="entry name" value="Autotransporter"/>
    <property type="match status" value="1"/>
</dbReference>
<reference evidence="3 6" key="1">
    <citation type="submission" date="2018-02" db="EMBL/GenBank/DDBJ databases">
        <title>Deep subsurface shale carbon reservoir microbial communities from Ohio and West Virginia, USA.</title>
        <authorList>
            <person name="Wrighton K."/>
        </authorList>
    </citation>
    <scope>NUCLEOTIDE SEQUENCE [LARGE SCALE GENOMIC DNA]</scope>
    <source>
        <strain evidence="3 6">UTICA-S1B6</strain>
    </source>
</reference>
<dbReference type="EMBL" id="PTIT01000022">
    <property type="protein sequence ID" value="PPK50666.1"/>
    <property type="molecule type" value="Genomic_DNA"/>
</dbReference>
<dbReference type="AlphaFoldDB" id="A0A2S6G4H3"/>
<evidence type="ECO:0000259" key="2">
    <source>
        <dbReference type="PROSITE" id="PS51208"/>
    </source>
</evidence>
<keyword evidence="1" id="KW-0732">Signal</keyword>
<name>A0A2S6G4H3_9GAMM</name>
<dbReference type="GO" id="GO:0019867">
    <property type="term" value="C:outer membrane"/>
    <property type="evidence" value="ECO:0007669"/>
    <property type="project" value="InterPro"/>
</dbReference>
<evidence type="ECO:0000313" key="3">
    <source>
        <dbReference type="EMBL" id="PPK50666.1"/>
    </source>
</evidence>
<dbReference type="RefSeq" id="WP_146082710.1">
    <property type="nucleotide sequence ID" value="NZ_PTIT01000022.1"/>
</dbReference>
<keyword evidence="6" id="KW-1185">Reference proteome</keyword>
<gene>
    <name evidence="4" type="ORF">B0H24_102157</name>
    <name evidence="3" type="ORF">BY455_12257</name>
</gene>
<evidence type="ECO:0000313" key="5">
    <source>
        <dbReference type="Proteomes" id="UP000239446"/>
    </source>
</evidence>
<reference evidence="4 5" key="2">
    <citation type="submission" date="2018-02" db="EMBL/GenBank/DDBJ databases">
        <title>Subsurface microbial communities from deep shales in Ohio and West Virginia, USA.</title>
        <authorList>
            <person name="Wrighton K."/>
        </authorList>
    </citation>
    <scope>NUCLEOTIDE SEQUENCE [LARGE SCALE GENOMIC DNA]</scope>
    <source>
        <strain evidence="4 5">UTICA-S1B9</strain>
    </source>
</reference>